<evidence type="ECO:0000256" key="5">
    <source>
        <dbReference type="ARBA" id="ARBA00022840"/>
    </source>
</evidence>
<dbReference type="AlphaFoldDB" id="A0A507FBR1"/>
<keyword evidence="3" id="KW-0547">Nucleotide-binding</keyword>
<dbReference type="GO" id="GO:0005524">
    <property type="term" value="F:ATP binding"/>
    <property type="evidence" value="ECO:0007669"/>
    <property type="project" value="UniProtKB-KW"/>
</dbReference>
<keyword evidence="8" id="KW-1185">Reference proteome</keyword>
<keyword evidence="5" id="KW-0067">ATP-binding</keyword>
<keyword evidence="2" id="KW-0808">Transferase</keyword>
<dbReference type="PANTHER" id="PTHR11584">
    <property type="entry name" value="SERINE/THREONINE PROTEIN KINASE"/>
    <property type="match status" value="1"/>
</dbReference>
<evidence type="ECO:0000256" key="1">
    <source>
        <dbReference type="ARBA" id="ARBA00022527"/>
    </source>
</evidence>
<organism evidence="7 8">
    <name type="scientific">Chytriomyces confervae</name>
    <dbReference type="NCBI Taxonomy" id="246404"/>
    <lineage>
        <taxon>Eukaryota</taxon>
        <taxon>Fungi</taxon>
        <taxon>Fungi incertae sedis</taxon>
        <taxon>Chytridiomycota</taxon>
        <taxon>Chytridiomycota incertae sedis</taxon>
        <taxon>Chytridiomycetes</taxon>
        <taxon>Chytridiales</taxon>
        <taxon>Chytriomycetaceae</taxon>
        <taxon>Chytriomyces</taxon>
    </lineage>
</organism>
<dbReference type="SUPFAM" id="SSF56112">
    <property type="entry name" value="Protein kinase-like (PK-like)"/>
    <property type="match status" value="1"/>
</dbReference>
<dbReference type="InterPro" id="IPR000719">
    <property type="entry name" value="Prot_kinase_dom"/>
</dbReference>
<dbReference type="OrthoDB" id="193860at2759"/>
<keyword evidence="1" id="KW-0723">Serine/threonine-protein kinase</keyword>
<evidence type="ECO:0000259" key="6">
    <source>
        <dbReference type="PROSITE" id="PS50011"/>
    </source>
</evidence>
<dbReference type="STRING" id="246404.A0A507FBR1"/>
<evidence type="ECO:0000256" key="2">
    <source>
        <dbReference type="ARBA" id="ARBA00022679"/>
    </source>
</evidence>
<dbReference type="PANTHER" id="PTHR11584:SF369">
    <property type="entry name" value="MITOGEN-ACTIVATED PROTEIN KINASE KINASE KINASE 19-RELATED"/>
    <property type="match status" value="1"/>
</dbReference>
<dbReference type="PROSITE" id="PS00108">
    <property type="entry name" value="PROTEIN_KINASE_ST"/>
    <property type="match status" value="1"/>
</dbReference>
<name>A0A507FBR1_9FUNG</name>
<accession>A0A507FBR1</accession>
<dbReference type="EMBL" id="QEAP01000213">
    <property type="protein sequence ID" value="TPX73027.1"/>
    <property type="molecule type" value="Genomic_DNA"/>
</dbReference>
<dbReference type="Pfam" id="PF00069">
    <property type="entry name" value="Pkinase"/>
    <property type="match status" value="1"/>
</dbReference>
<reference evidence="7 8" key="1">
    <citation type="journal article" date="2019" name="Sci. Rep.">
        <title>Comparative genomics of chytrid fungi reveal insights into the obligate biotrophic and pathogenic lifestyle of Synchytrium endobioticum.</title>
        <authorList>
            <person name="van de Vossenberg B.T.L.H."/>
            <person name="Warris S."/>
            <person name="Nguyen H.D.T."/>
            <person name="van Gent-Pelzer M.P.E."/>
            <person name="Joly D.L."/>
            <person name="van de Geest H.C."/>
            <person name="Bonants P.J.M."/>
            <person name="Smith D.S."/>
            <person name="Levesque C.A."/>
            <person name="van der Lee T.A.J."/>
        </authorList>
    </citation>
    <scope>NUCLEOTIDE SEQUENCE [LARGE SCALE GENOMIC DNA]</scope>
    <source>
        <strain evidence="7 8">CBS 675.73</strain>
    </source>
</reference>
<dbReference type="InterPro" id="IPR011009">
    <property type="entry name" value="Kinase-like_dom_sf"/>
</dbReference>
<sequence>RVVSREGFAAEHTFGRFISRGTDGKVFEATRCRNGVSRARAVKAVGVAQMGLARIVGEIQIGLLVNSPHVVPVYEVFRDVEANVGPVVLITMELMRVSLWDVLEKWGTLQEPVAALVMSHILSGVQCLHSAQILHGDLKPGNLMVAMDGFIKISDFGAAVSGVTSNHLVRLRGTGRYMAREVLTGKGYGIMADMWSVGVTLHDMLAGRGSMSSECETVGRLVLHRTPISLSPVFSVNAQDFVSRCLSIDQDSRLSAVEAARHPFLGRQCGLLEWQDAMQAWFPRP</sequence>
<evidence type="ECO:0000256" key="3">
    <source>
        <dbReference type="ARBA" id="ARBA00022741"/>
    </source>
</evidence>
<evidence type="ECO:0000313" key="8">
    <source>
        <dbReference type="Proteomes" id="UP000320333"/>
    </source>
</evidence>
<evidence type="ECO:0000313" key="7">
    <source>
        <dbReference type="EMBL" id="TPX73027.1"/>
    </source>
</evidence>
<protein>
    <recommendedName>
        <fullName evidence="6">Protein kinase domain-containing protein</fullName>
    </recommendedName>
</protein>
<proteinExistence type="predicted"/>
<dbReference type="Proteomes" id="UP000320333">
    <property type="component" value="Unassembled WGS sequence"/>
</dbReference>
<dbReference type="PROSITE" id="PS50011">
    <property type="entry name" value="PROTEIN_KINASE_DOM"/>
    <property type="match status" value="1"/>
</dbReference>
<feature type="domain" description="Protein kinase" evidence="6">
    <location>
        <begin position="12"/>
        <end position="265"/>
    </location>
</feature>
<dbReference type="InterPro" id="IPR008271">
    <property type="entry name" value="Ser/Thr_kinase_AS"/>
</dbReference>
<keyword evidence="4" id="KW-0418">Kinase</keyword>
<comment type="caution">
    <text evidence="7">The sequence shown here is derived from an EMBL/GenBank/DDBJ whole genome shotgun (WGS) entry which is preliminary data.</text>
</comment>
<evidence type="ECO:0000256" key="4">
    <source>
        <dbReference type="ARBA" id="ARBA00022777"/>
    </source>
</evidence>
<dbReference type="GO" id="GO:0004674">
    <property type="term" value="F:protein serine/threonine kinase activity"/>
    <property type="evidence" value="ECO:0007669"/>
    <property type="project" value="UniProtKB-KW"/>
</dbReference>
<dbReference type="SMART" id="SM00220">
    <property type="entry name" value="S_TKc"/>
    <property type="match status" value="1"/>
</dbReference>
<gene>
    <name evidence="7" type="ORF">CcCBS67573_g05703</name>
</gene>
<feature type="non-terminal residue" evidence="7">
    <location>
        <position position="1"/>
    </location>
</feature>
<dbReference type="Gene3D" id="1.10.510.10">
    <property type="entry name" value="Transferase(Phosphotransferase) domain 1"/>
    <property type="match status" value="1"/>
</dbReference>